<evidence type="ECO:0000313" key="2">
    <source>
        <dbReference type="Proteomes" id="UP000605970"/>
    </source>
</evidence>
<dbReference type="AlphaFoldDB" id="A0A8S9ZD25"/>
<comment type="caution">
    <text evidence="1">The sequence shown here is derived from an EMBL/GenBank/DDBJ whole genome shotgun (WGS) entry which is preliminary data.</text>
</comment>
<dbReference type="Proteomes" id="UP000605970">
    <property type="component" value="Unassembled WGS sequence"/>
</dbReference>
<sequence>FKYVENKWKYIVGKCCDNKCVNTDSPNGFCRKGNGFIQIKSNTEIVYIYCKGENKLARIESDHYFNKPINGLNQIFTLYYYEVKLIFKENEWIEIGLRNGNDEIYLFPKYKSINYAFQDNLTSVKLPSFTYKTNDIFGCGLVYPPPKLNNKLPYIFFTQNGKQIGKAILLEGEWKSIRPFVMLECCSIEANFGDSSFIYNVSKHCVANEFYKEEEFN</sequence>
<dbReference type="InterPro" id="IPR043136">
    <property type="entry name" value="B30.2/SPRY_sf"/>
</dbReference>
<keyword evidence="2" id="KW-1185">Reference proteome</keyword>
<accession>A0A8S9ZD25</accession>
<gene>
    <name evidence="1" type="ORF">Mgra_00009581</name>
</gene>
<dbReference type="Gene3D" id="2.60.120.920">
    <property type="match status" value="1"/>
</dbReference>
<feature type="non-terminal residue" evidence="1">
    <location>
        <position position="217"/>
    </location>
</feature>
<dbReference type="OrthoDB" id="258495at2759"/>
<organism evidence="1 2">
    <name type="scientific">Meloidogyne graminicola</name>
    <dbReference type="NCBI Taxonomy" id="189291"/>
    <lineage>
        <taxon>Eukaryota</taxon>
        <taxon>Metazoa</taxon>
        <taxon>Ecdysozoa</taxon>
        <taxon>Nematoda</taxon>
        <taxon>Chromadorea</taxon>
        <taxon>Rhabditida</taxon>
        <taxon>Tylenchina</taxon>
        <taxon>Tylenchomorpha</taxon>
        <taxon>Tylenchoidea</taxon>
        <taxon>Meloidogynidae</taxon>
        <taxon>Meloidogyninae</taxon>
        <taxon>Meloidogyne</taxon>
    </lineage>
</organism>
<evidence type="ECO:0000313" key="1">
    <source>
        <dbReference type="EMBL" id="KAF7627153.1"/>
    </source>
</evidence>
<evidence type="ECO:0008006" key="3">
    <source>
        <dbReference type="Google" id="ProtNLM"/>
    </source>
</evidence>
<reference evidence="1" key="1">
    <citation type="journal article" date="2020" name="Ecol. Evol.">
        <title>Genome structure and content of the rice root-knot nematode (Meloidogyne graminicola).</title>
        <authorList>
            <person name="Phan N.T."/>
            <person name="Danchin E.G.J."/>
            <person name="Klopp C."/>
            <person name="Perfus-Barbeoch L."/>
            <person name="Kozlowski D.K."/>
            <person name="Koutsovoulos G.D."/>
            <person name="Lopez-Roques C."/>
            <person name="Bouchez O."/>
            <person name="Zahm M."/>
            <person name="Besnard G."/>
            <person name="Bellafiore S."/>
        </authorList>
    </citation>
    <scope>NUCLEOTIDE SEQUENCE</scope>
    <source>
        <strain evidence="1">VN-18</strain>
    </source>
</reference>
<name>A0A8S9ZD25_9BILA</name>
<proteinExistence type="predicted"/>
<dbReference type="EMBL" id="JABEBT010000165">
    <property type="protein sequence ID" value="KAF7627153.1"/>
    <property type="molecule type" value="Genomic_DNA"/>
</dbReference>
<protein>
    <recommendedName>
        <fullName evidence="3">SPRY domain-containing protein</fullName>
    </recommendedName>
</protein>